<name>A0ABR3WNX3_9EURO</name>
<feature type="compositionally biased region" description="Low complexity" evidence="1">
    <location>
        <begin position="451"/>
        <end position="464"/>
    </location>
</feature>
<comment type="caution">
    <text evidence="2">The sequence shown here is derived from an EMBL/GenBank/DDBJ whole genome shotgun (WGS) entry which is preliminary data.</text>
</comment>
<sequence length="571" mass="62823">MTVARDAFSYWLSPHESENTDVILLGHSLGGILATEVALLPSSWAGSTEMFQHRILGVINFDVPFLGMHPGVVSAGLGSLFRPKAKSPEPQSGNSGTPEGITDTLAASSLHDHPSSSSSSIPTDSNFDAPFPNDVRFKERGQLDGALHFIMKHSDRLAKATKEYVTSHLEFGGCLADYPALKDRYRRIRALEDVDEYARKTDPHGRPLHRIRFVNYYTASTGYIKPVSAANNRQNGTSNARSTTTTTSEERTTTSSSTSRQTVSQSSSTISSIEPRPGFNPADSPPDYETSQAYHQLSIDSNLLQKTSEQQIPTSPEEAKARNKSEAAADTLSPQTTTSSTPVSESFSLPPLPPLPEEPAAFDPTQYADKDTLKLAQKEHSRQIKAYERAKKDREKATKDREKLIKKREKAAAKEAAKDGSSQRQVTQKTESITIEETAVQTPPPLPPRKSSTSITTASVASSSRYEDPDTKADVRNKGPPLPPRQNEAQKPKKDRKFCTLPSKGPDGIRDPLWVRVFMEGIDEVAAHQSLFIPNNDYYEKLVGDTAARIQEWVQEAQTTRMVLSEINALD</sequence>
<protein>
    <recommendedName>
        <fullName evidence="4">GPI inositol-deacylase</fullName>
    </recommendedName>
</protein>
<reference evidence="2 3" key="1">
    <citation type="journal article" date="2024" name="IMA Fungus">
        <title>IMA Genome - F19 : A genome assembly and annotation guide to empower mycologists, including annotated draft genome sequences of Ceratocystis pirilliformis, Diaporthe australafricana, Fusarium ophioides, Paecilomyces lecythidis, and Sporothrix stenoceras.</title>
        <authorList>
            <person name="Aylward J."/>
            <person name="Wilson A.M."/>
            <person name="Visagie C.M."/>
            <person name="Spraker J."/>
            <person name="Barnes I."/>
            <person name="Buitendag C."/>
            <person name="Ceriani C."/>
            <person name="Del Mar Angel L."/>
            <person name="du Plessis D."/>
            <person name="Fuchs T."/>
            <person name="Gasser K."/>
            <person name="Kramer D."/>
            <person name="Li W."/>
            <person name="Munsamy K."/>
            <person name="Piso A."/>
            <person name="Price J.L."/>
            <person name="Sonnekus B."/>
            <person name="Thomas C."/>
            <person name="van der Nest A."/>
            <person name="van Dijk A."/>
            <person name="van Heerden A."/>
            <person name="van Vuuren N."/>
            <person name="Yilmaz N."/>
            <person name="Duong T.A."/>
            <person name="van der Merwe N.A."/>
            <person name="Wingfield M.J."/>
            <person name="Wingfield B.D."/>
        </authorList>
    </citation>
    <scope>NUCLEOTIDE SEQUENCE [LARGE SCALE GENOMIC DNA]</scope>
    <source>
        <strain evidence="2 3">CMW 18167</strain>
    </source>
</reference>
<evidence type="ECO:0000256" key="1">
    <source>
        <dbReference type="SAM" id="MobiDB-lite"/>
    </source>
</evidence>
<dbReference type="Proteomes" id="UP001583193">
    <property type="component" value="Unassembled WGS sequence"/>
</dbReference>
<feature type="region of interest" description="Disordered" evidence="1">
    <location>
        <begin position="308"/>
        <end position="505"/>
    </location>
</feature>
<keyword evidence="3" id="KW-1185">Reference proteome</keyword>
<feature type="region of interest" description="Disordered" evidence="1">
    <location>
        <begin position="228"/>
        <end position="290"/>
    </location>
</feature>
<feature type="compositionally biased region" description="Low complexity" evidence="1">
    <location>
        <begin position="242"/>
        <end position="273"/>
    </location>
</feature>
<dbReference type="EMBL" id="JAVDPF010000065">
    <property type="protein sequence ID" value="KAL1865079.1"/>
    <property type="molecule type" value="Genomic_DNA"/>
</dbReference>
<dbReference type="InterPro" id="IPR029058">
    <property type="entry name" value="AB_hydrolase_fold"/>
</dbReference>
<feature type="compositionally biased region" description="Basic and acidic residues" evidence="1">
    <location>
        <begin position="317"/>
        <end position="327"/>
    </location>
</feature>
<dbReference type="SUPFAM" id="SSF53474">
    <property type="entry name" value="alpha/beta-Hydrolases"/>
    <property type="match status" value="1"/>
</dbReference>
<feature type="compositionally biased region" description="Polar residues" evidence="1">
    <location>
        <begin position="420"/>
        <end position="441"/>
    </location>
</feature>
<feature type="region of interest" description="Disordered" evidence="1">
    <location>
        <begin position="83"/>
        <end position="103"/>
    </location>
</feature>
<feature type="compositionally biased region" description="Basic and acidic residues" evidence="1">
    <location>
        <begin position="368"/>
        <end position="403"/>
    </location>
</feature>
<dbReference type="PANTHER" id="PTHR47842">
    <property type="entry name" value="EXPRESSED PROTEIN"/>
    <property type="match status" value="1"/>
</dbReference>
<feature type="compositionally biased region" description="Polar residues" evidence="1">
    <location>
        <begin position="229"/>
        <end position="241"/>
    </location>
</feature>
<feature type="compositionally biased region" description="Basic and acidic residues" evidence="1">
    <location>
        <begin position="465"/>
        <end position="477"/>
    </location>
</feature>
<feature type="region of interest" description="Disordered" evidence="1">
    <location>
        <begin position="108"/>
        <end position="127"/>
    </location>
</feature>
<proteinExistence type="predicted"/>
<feature type="compositionally biased region" description="Low complexity" evidence="1">
    <location>
        <begin position="331"/>
        <end position="349"/>
    </location>
</feature>
<dbReference type="PANTHER" id="PTHR47842:SF3">
    <property type="entry name" value="DUF676 DOMAIN-CONTAINING PROTEIN"/>
    <property type="match status" value="1"/>
</dbReference>
<organism evidence="2 3">
    <name type="scientific">Paecilomyces lecythidis</name>
    <dbReference type="NCBI Taxonomy" id="3004212"/>
    <lineage>
        <taxon>Eukaryota</taxon>
        <taxon>Fungi</taxon>
        <taxon>Dikarya</taxon>
        <taxon>Ascomycota</taxon>
        <taxon>Pezizomycotina</taxon>
        <taxon>Eurotiomycetes</taxon>
        <taxon>Eurotiomycetidae</taxon>
        <taxon>Eurotiales</taxon>
        <taxon>Thermoascaceae</taxon>
        <taxon>Paecilomyces</taxon>
    </lineage>
</organism>
<evidence type="ECO:0000313" key="3">
    <source>
        <dbReference type="Proteomes" id="UP001583193"/>
    </source>
</evidence>
<feature type="compositionally biased region" description="Low complexity" evidence="1">
    <location>
        <begin position="108"/>
        <end position="125"/>
    </location>
</feature>
<accession>A0ABR3WNX3</accession>
<evidence type="ECO:0008006" key="4">
    <source>
        <dbReference type="Google" id="ProtNLM"/>
    </source>
</evidence>
<gene>
    <name evidence="2" type="ORF">Plec18167_009548</name>
</gene>
<evidence type="ECO:0000313" key="2">
    <source>
        <dbReference type="EMBL" id="KAL1865079.1"/>
    </source>
</evidence>